<gene>
    <name evidence="3" type="ORF">Nlim_0171</name>
</gene>
<comment type="caution">
    <text evidence="3">The sequence shown here is derived from an EMBL/GenBank/DDBJ whole genome shotgun (WGS) entry which is preliminary data.</text>
</comment>
<dbReference type="AlphaFoldDB" id="F3KI77"/>
<dbReference type="InterPro" id="IPR002831">
    <property type="entry name" value="Tscrpt_reg_TrmB_N"/>
</dbReference>
<dbReference type="InterPro" id="IPR001789">
    <property type="entry name" value="Sig_transdc_resp-reg_receiver"/>
</dbReference>
<dbReference type="HOGENOM" id="CLU_679000_0_0_2"/>
<sequence length="405" mass="46481">MNTQEIILNGDVYNQNNELDEITILRDFGLEEDEAQTYVGLARLGSAKASEISTFTKIERVRTYKILENLKNLGFATSTLSSPIKFSANDPETILKNIIIKQKQKIENLEKNSSKFLNILSKLKLHESEVETPKLTIVSNRNNIYDQIIKLIDETNDELHIVLAPSDLIRMYYTPVREAIKNATLRKVIIKLMTDDELESKREYIQRLGIKYFKITTLPTSGRLVCNKSQVLMSGNTSSYSNKNKSEESVMVTNSKDIVRNMQSLCKFLWETGKGIHVENKKNKKENFQKQSTILVVDDDPDAVNIFSEYLEIKGISTVERCTDAKKAMDAFKKIRPEAVFLDIMMPDFDGFYLLEEIRKIDPKTKVIMVTADMSAATKKKLQEVKPTDVIYKPYDIKEIMRCLE</sequence>
<comment type="similarity">
    <text evidence="1">Belongs to the transcriptional regulator TrmB family.</text>
</comment>
<accession>F3KI77</accession>
<dbReference type="InterPro" id="IPR051797">
    <property type="entry name" value="TrmB-like"/>
</dbReference>
<evidence type="ECO:0000313" key="3">
    <source>
        <dbReference type="EMBL" id="EGG42941.1"/>
    </source>
</evidence>
<proteinExistence type="inferred from homology"/>
<protein>
    <submittedName>
        <fullName evidence="3">Response regulator receiver protein</fullName>
    </submittedName>
</protein>
<dbReference type="Pfam" id="PF11495">
    <property type="entry name" value="Regulator_TrmB"/>
    <property type="match status" value="1"/>
</dbReference>
<dbReference type="InterPro" id="IPR011006">
    <property type="entry name" value="CheY-like_superfamily"/>
</dbReference>
<dbReference type="Pfam" id="PF00072">
    <property type="entry name" value="Response_reg"/>
    <property type="match status" value="1"/>
</dbReference>
<dbReference type="SMART" id="SM00448">
    <property type="entry name" value="REC"/>
    <property type="match status" value="1"/>
</dbReference>
<organism evidence="3">
    <name type="scientific">Candidatus Nitrosarchaeum limnium SFB1</name>
    <dbReference type="NCBI Taxonomy" id="886738"/>
    <lineage>
        <taxon>Archaea</taxon>
        <taxon>Nitrososphaerota</taxon>
        <taxon>Nitrososphaeria</taxon>
        <taxon>Nitrosopumilales</taxon>
        <taxon>Nitrosopumilaceae</taxon>
        <taxon>Nitrosarchaeum</taxon>
    </lineage>
</organism>
<dbReference type="InterPro" id="IPR021586">
    <property type="entry name" value="Tscrpt_reg_TrmB_C"/>
</dbReference>
<feature type="domain" description="Response regulatory" evidence="2">
    <location>
        <begin position="293"/>
        <end position="405"/>
    </location>
</feature>
<evidence type="ECO:0000256" key="1">
    <source>
        <dbReference type="ARBA" id="ARBA00007287"/>
    </source>
</evidence>
<dbReference type="PROSITE" id="PS50110">
    <property type="entry name" value="RESPONSE_REGULATORY"/>
    <property type="match status" value="1"/>
</dbReference>
<reference evidence="3" key="1">
    <citation type="journal article" date="2011" name="PLoS ONE">
        <title>Genome of a low-salinity ammonia-oxidizing archaeon determined by single-cell and metagenomic analysis.</title>
        <authorList>
            <person name="Blainey P.C."/>
            <person name="Mosier A.C."/>
            <person name="Potanina A."/>
            <person name="Francis C.A."/>
            <person name="Quake S.R."/>
        </authorList>
    </citation>
    <scope>NUCLEOTIDE SEQUENCE [LARGE SCALE GENOMIC DNA]</scope>
    <source>
        <strain evidence="3">SFB1</strain>
    </source>
</reference>
<dbReference type="GO" id="GO:0000160">
    <property type="term" value="P:phosphorelay signal transduction system"/>
    <property type="evidence" value="ECO:0007669"/>
    <property type="project" value="InterPro"/>
</dbReference>
<dbReference type="PANTHER" id="PTHR34293">
    <property type="entry name" value="HTH-TYPE TRANSCRIPTIONAL REGULATOR TRMBL2"/>
    <property type="match status" value="1"/>
</dbReference>
<dbReference type="Gene3D" id="3.30.870.10">
    <property type="entry name" value="Endonuclease Chain A"/>
    <property type="match status" value="1"/>
</dbReference>
<dbReference type="Proteomes" id="UP000004348">
    <property type="component" value="Chromosome"/>
</dbReference>
<dbReference type="Pfam" id="PF01978">
    <property type="entry name" value="TrmB"/>
    <property type="match status" value="1"/>
</dbReference>
<evidence type="ECO:0000259" key="2">
    <source>
        <dbReference type="PROSITE" id="PS50110"/>
    </source>
</evidence>
<dbReference type="SUPFAM" id="SSF52172">
    <property type="entry name" value="CheY-like"/>
    <property type="match status" value="1"/>
</dbReference>
<dbReference type="EMBL" id="AEGP01000017">
    <property type="protein sequence ID" value="EGG42941.1"/>
    <property type="molecule type" value="Genomic_DNA"/>
</dbReference>
<dbReference type="STRING" id="886738.Nlim_0171"/>
<name>F3KI77_9ARCH</name>
<dbReference type="SUPFAM" id="SSF56024">
    <property type="entry name" value="Phospholipase D/nuclease"/>
    <property type="match status" value="1"/>
</dbReference>
<dbReference type="Gene3D" id="3.40.50.2300">
    <property type="match status" value="1"/>
</dbReference>
<dbReference type="InterPro" id="IPR036388">
    <property type="entry name" value="WH-like_DNA-bd_sf"/>
</dbReference>
<dbReference type="Gene3D" id="1.10.10.10">
    <property type="entry name" value="Winged helix-like DNA-binding domain superfamily/Winged helix DNA-binding domain"/>
    <property type="match status" value="1"/>
</dbReference>
<dbReference type="PANTHER" id="PTHR34293:SF1">
    <property type="entry name" value="HTH-TYPE TRANSCRIPTIONAL REGULATOR TRMBL2"/>
    <property type="match status" value="1"/>
</dbReference>
<dbReference type="CDD" id="cd00156">
    <property type="entry name" value="REC"/>
    <property type="match status" value="1"/>
</dbReference>